<comment type="caution">
    <text evidence="6">The sequence shown here is derived from an EMBL/GenBank/DDBJ whole genome shotgun (WGS) entry which is preliminary data.</text>
</comment>
<evidence type="ECO:0000259" key="5">
    <source>
        <dbReference type="PROSITE" id="PS50808"/>
    </source>
</evidence>
<evidence type="ECO:0000256" key="2">
    <source>
        <dbReference type="ARBA" id="ARBA00022771"/>
    </source>
</evidence>
<reference evidence="7" key="1">
    <citation type="submission" date="2024-07" db="EMBL/GenBank/DDBJ databases">
        <title>Two chromosome-level genome assemblies of Korean endemic species Abeliophyllum distichum and Forsythia ovata (Oleaceae).</title>
        <authorList>
            <person name="Jang H."/>
        </authorList>
    </citation>
    <scope>NUCLEOTIDE SEQUENCE [LARGE SCALE GENOMIC DNA]</scope>
</reference>
<gene>
    <name evidence="6" type="ORF">Adt_17095</name>
</gene>
<dbReference type="PANTHER" id="PTHR34396">
    <property type="entry name" value="OS03G0264950 PROTEIN-RELATED"/>
    <property type="match status" value="1"/>
</dbReference>
<evidence type="ECO:0000256" key="1">
    <source>
        <dbReference type="ARBA" id="ARBA00022723"/>
    </source>
</evidence>
<dbReference type="Proteomes" id="UP001604336">
    <property type="component" value="Unassembled WGS sequence"/>
</dbReference>
<accession>A0ABD1TFJ3</accession>
<name>A0ABD1TFJ3_9LAMI</name>
<evidence type="ECO:0000256" key="3">
    <source>
        <dbReference type="ARBA" id="ARBA00022833"/>
    </source>
</evidence>
<keyword evidence="2 4" id="KW-0863">Zinc-finger</keyword>
<feature type="domain" description="BED-type" evidence="5">
    <location>
        <begin position="58"/>
        <end position="122"/>
    </location>
</feature>
<keyword evidence="7" id="KW-1185">Reference proteome</keyword>
<evidence type="ECO:0000256" key="4">
    <source>
        <dbReference type="PROSITE-ProRule" id="PRU00027"/>
    </source>
</evidence>
<keyword evidence="1" id="KW-0479">Metal-binding</keyword>
<evidence type="ECO:0000313" key="7">
    <source>
        <dbReference type="Proteomes" id="UP001604336"/>
    </source>
</evidence>
<keyword evidence="3" id="KW-0862">Zinc</keyword>
<dbReference type="PANTHER" id="PTHR34396:SF25">
    <property type="entry name" value="BOUNDARY ELEMENT ASSOCIATED FACTOR"/>
    <property type="match status" value="1"/>
</dbReference>
<organism evidence="6 7">
    <name type="scientific">Abeliophyllum distichum</name>
    <dbReference type="NCBI Taxonomy" id="126358"/>
    <lineage>
        <taxon>Eukaryota</taxon>
        <taxon>Viridiplantae</taxon>
        <taxon>Streptophyta</taxon>
        <taxon>Embryophyta</taxon>
        <taxon>Tracheophyta</taxon>
        <taxon>Spermatophyta</taxon>
        <taxon>Magnoliopsida</taxon>
        <taxon>eudicotyledons</taxon>
        <taxon>Gunneridae</taxon>
        <taxon>Pentapetalae</taxon>
        <taxon>asterids</taxon>
        <taxon>lamiids</taxon>
        <taxon>Lamiales</taxon>
        <taxon>Oleaceae</taxon>
        <taxon>Forsythieae</taxon>
        <taxon>Abeliophyllum</taxon>
    </lineage>
</organism>
<dbReference type="PROSITE" id="PS50808">
    <property type="entry name" value="ZF_BED"/>
    <property type="match status" value="1"/>
</dbReference>
<proteinExistence type="predicted"/>
<dbReference type="GO" id="GO:0008270">
    <property type="term" value="F:zinc ion binding"/>
    <property type="evidence" value="ECO:0007669"/>
    <property type="project" value="UniProtKB-KW"/>
</dbReference>
<dbReference type="AlphaFoldDB" id="A0ABD1TFJ3"/>
<evidence type="ECO:0000313" key="6">
    <source>
        <dbReference type="EMBL" id="KAL2511495.1"/>
    </source>
</evidence>
<protein>
    <recommendedName>
        <fullName evidence="5">BED-type domain-containing protein</fullName>
    </recommendedName>
</protein>
<sequence length="172" mass="19810">MAFNQSDNDFSGLNDILILDDIIDQFGSSIDPIDLKDVQEDVDTQVTIGSSTKRKATKQKAKCWQYFEFMSTSKVVDGVPKFKAQCKHCHEKLVWQKGIDTAHLNKHFKKCQYRHRDLDTIQAQLQFESLKARSSSPTFNNWIYSQELMCHEGLPELIANVEFPLCLVDNLH</sequence>
<dbReference type="InterPro" id="IPR053031">
    <property type="entry name" value="Cuticle_assoc_protein"/>
</dbReference>
<dbReference type="EMBL" id="JBFOLK010000005">
    <property type="protein sequence ID" value="KAL2511495.1"/>
    <property type="molecule type" value="Genomic_DNA"/>
</dbReference>
<dbReference type="InterPro" id="IPR003656">
    <property type="entry name" value="Znf_BED"/>
</dbReference>
<dbReference type="SMART" id="SM00614">
    <property type="entry name" value="ZnF_BED"/>
    <property type="match status" value="1"/>
</dbReference>